<sequence>MKLNNSVLIALCAAMAICAHADTITCEEKASVTCEYYNNIQCCEYSGCDDMGTPKCTEDNCCRDKPMPDEYYCEVKGYDCEYKEKHLECCEDKKACDKDDMEKPVCSEDYCCADHEENEYDLTCESAADVDPRKRCNKNKHVIDDKECCRYTGRCSEGYEQSKCLHSFCCEKDDNEDENTCFDIWDCEYTDPEYKCGEDDDKCTLQACCKDTDPDGKYNEFCDIAPEVEKGSTKDSCPAGEVIDDEKRCCRYSNRCSHDWSQRKCLYSNCCMKGEAGDDDDDDDDSSFISCDQYYKDGAECNGEKKEGRCKERADSTESCLTVCCSGCPPITLQACKYGRVKDKNGCDTNECMDAPSDGCPPITLQACKYGRIQDKDGCDTSDCKGENDRTCAEEVECDEYKNKDCCRNTDSCSDGYAQNKCLESYCCA</sequence>
<evidence type="ECO:0008006" key="4">
    <source>
        <dbReference type="Google" id="ProtNLM"/>
    </source>
</evidence>
<evidence type="ECO:0000313" key="2">
    <source>
        <dbReference type="EMBL" id="KNC86048.1"/>
    </source>
</evidence>
<protein>
    <recommendedName>
        <fullName evidence="4">Disintegrin domain-containing protein</fullName>
    </recommendedName>
</protein>
<keyword evidence="3" id="KW-1185">Reference proteome</keyword>
<proteinExistence type="predicted"/>
<dbReference type="AlphaFoldDB" id="A0A0L0GCT8"/>
<reference evidence="2 3" key="1">
    <citation type="submission" date="2011-02" db="EMBL/GenBank/DDBJ databases">
        <title>The Genome Sequence of Sphaeroforma arctica JP610.</title>
        <authorList>
            <consortium name="The Broad Institute Genome Sequencing Platform"/>
            <person name="Russ C."/>
            <person name="Cuomo C."/>
            <person name="Young S.K."/>
            <person name="Zeng Q."/>
            <person name="Gargeya S."/>
            <person name="Alvarado L."/>
            <person name="Berlin A."/>
            <person name="Chapman S.B."/>
            <person name="Chen Z."/>
            <person name="Freedman E."/>
            <person name="Gellesch M."/>
            <person name="Goldberg J."/>
            <person name="Griggs A."/>
            <person name="Gujja S."/>
            <person name="Heilman E."/>
            <person name="Heiman D."/>
            <person name="Howarth C."/>
            <person name="Mehta T."/>
            <person name="Neiman D."/>
            <person name="Pearson M."/>
            <person name="Roberts A."/>
            <person name="Saif S."/>
            <person name="Shea T."/>
            <person name="Shenoy N."/>
            <person name="Sisk P."/>
            <person name="Stolte C."/>
            <person name="Sykes S."/>
            <person name="White J."/>
            <person name="Yandava C."/>
            <person name="Burger G."/>
            <person name="Gray M.W."/>
            <person name="Holland P.W.H."/>
            <person name="King N."/>
            <person name="Lang F.B.F."/>
            <person name="Roger A.J."/>
            <person name="Ruiz-Trillo I."/>
            <person name="Haas B."/>
            <person name="Nusbaum C."/>
            <person name="Birren B."/>
        </authorList>
    </citation>
    <scope>NUCLEOTIDE SEQUENCE [LARGE SCALE GENOMIC DNA]</scope>
    <source>
        <strain evidence="2 3">JP610</strain>
    </source>
</reference>
<dbReference type="OrthoDB" id="6133842at2759"/>
<gene>
    <name evidence="2" type="ORF">SARC_01806</name>
</gene>
<feature type="signal peptide" evidence="1">
    <location>
        <begin position="1"/>
        <end position="21"/>
    </location>
</feature>
<name>A0A0L0GCT8_9EUKA</name>
<dbReference type="Proteomes" id="UP000054560">
    <property type="component" value="Unassembled WGS sequence"/>
</dbReference>
<dbReference type="RefSeq" id="XP_014159950.1">
    <property type="nucleotide sequence ID" value="XM_014304475.1"/>
</dbReference>
<keyword evidence="1" id="KW-0732">Signal</keyword>
<organism evidence="2 3">
    <name type="scientific">Sphaeroforma arctica JP610</name>
    <dbReference type="NCBI Taxonomy" id="667725"/>
    <lineage>
        <taxon>Eukaryota</taxon>
        <taxon>Ichthyosporea</taxon>
        <taxon>Ichthyophonida</taxon>
        <taxon>Sphaeroforma</taxon>
    </lineage>
</organism>
<dbReference type="EMBL" id="KQ241671">
    <property type="protein sequence ID" value="KNC86048.1"/>
    <property type="molecule type" value="Genomic_DNA"/>
</dbReference>
<evidence type="ECO:0000256" key="1">
    <source>
        <dbReference type="SAM" id="SignalP"/>
    </source>
</evidence>
<evidence type="ECO:0000313" key="3">
    <source>
        <dbReference type="Proteomes" id="UP000054560"/>
    </source>
</evidence>
<feature type="chain" id="PRO_5005539196" description="Disintegrin domain-containing protein" evidence="1">
    <location>
        <begin position="22"/>
        <end position="429"/>
    </location>
</feature>
<accession>A0A0L0GCT8</accession>
<dbReference type="GeneID" id="25902310"/>